<accession>A0A927HBB3</accession>
<dbReference type="AlphaFoldDB" id="A0A927HBB3"/>
<keyword evidence="1" id="KW-0812">Transmembrane</keyword>
<evidence type="ECO:0000313" key="3">
    <source>
        <dbReference type="Proteomes" id="UP000602076"/>
    </source>
</evidence>
<name>A0A927HBB3_9BACI</name>
<reference evidence="2" key="1">
    <citation type="submission" date="2020-09" db="EMBL/GenBank/DDBJ databases">
        <title>Bacillus faecalis sp. nov., a moderately halophilic bacterium isolated from cow faeces.</title>
        <authorList>
            <person name="Jiang L."/>
            <person name="Lee J."/>
        </authorList>
    </citation>
    <scope>NUCLEOTIDE SEQUENCE</scope>
    <source>
        <strain evidence="2">AGMB 02131</strain>
    </source>
</reference>
<dbReference type="Proteomes" id="UP000602076">
    <property type="component" value="Unassembled WGS sequence"/>
</dbReference>
<sequence>MKQSKNKQKKKKRAARLRKIVSLIGWTSGFAMLLYRFVSKRREEQPIHTDRYIPIGNSTNPNGVKVMEEIAVTSEVCHSETVTECMEEEGKSIEQLIQDILQNELHSAKKVWVTNLNQEEMQVEKHVFFENGHFFLGNSEKNISLQYVYKLKYRNKIYLDRNTINM</sequence>
<organism evidence="2 3">
    <name type="scientific">Peribacillus faecalis</name>
    <dbReference type="NCBI Taxonomy" id="2772559"/>
    <lineage>
        <taxon>Bacteria</taxon>
        <taxon>Bacillati</taxon>
        <taxon>Bacillota</taxon>
        <taxon>Bacilli</taxon>
        <taxon>Bacillales</taxon>
        <taxon>Bacillaceae</taxon>
        <taxon>Peribacillus</taxon>
    </lineage>
</organism>
<keyword evidence="3" id="KW-1185">Reference proteome</keyword>
<dbReference type="EMBL" id="JACXSI010000016">
    <property type="protein sequence ID" value="MBD3108321.1"/>
    <property type="molecule type" value="Genomic_DNA"/>
</dbReference>
<evidence type="ECO:0000256" key="1">
    <source>
        <dbReference type="SAM" id="Phobius"/>
    </source>
</evidence>
<evidence type="ECO:0000313" key="2">
    <source>
        <dbReference type="EMBL" id="MBD3108321.1"/>
    </source>
</evidence>
<keyword evidence="1" id="KW-1133">Transmembrane helix</keyword>
<protein>
    <submittedName>
        <fullName evidence="2">Uncharacterized protein</fullName>
    </submittedName>
</protein>
<keyword evidence="1" id="KW-0472">Membrane</keyword>
<dbReference type="RefSeq" id="WP_190997865.1">
    <property type="nucleotide sequence ID" value="NZ_JACXSI010000016.1"/>
</dbReference>
<feature type="transmembrane region" description="Helical" evidence="1">
    <location>
        <begin position="20"/>
        <end position="38"/>
    </location>
</feature>
<proteinExistence type="predicted"/>
<gene>
    <name evidence="2" type="ORF">IEO70_08075</name>
</gene>
<comment type="caution">
    <text evidence="2">The sequence shown here is derived from an EMBL/GenBank/DDBJ whole genome shotgun (WGS) entry which is preliminary data.</text>
</comment>